<feature type="compositionally biased region" description="Low complexity" evidence="1">
    <location>
        <begin position="12"/>
        <end position="28"/>
    </location>
</feature>
<reference evidence="2" key="1">
    <citation type="submission" date="2017-12" db="EMBL/GenBank/DDBJ databases">
        <authorList>
            <person name="Katneni V.K."/>
            <person name="Shekhar M.S."/>
            <person name="Otta S.K."/>
            <person name="Karthic K."/>
            <person name="Jangam A.K."/>
            <person name="Gopikrishna G."/>
            <person name="Vijayan K.K."/>
        </authorList>
    </citation>
    <scope>NUCLEOTIDE SEQUENCE [LARGE SCALE GENOMIC DNA]</scope>
    <source>
        <strain evidence="2">IN_AP4RU</strain>
    </source>
</reference>
<proteinExistence type="predicted"/>
<dbReference type="Proteomes" id="UP000267352">
    <property type="component" value="Segment"/>
</dbReference>
<evidence type="ECO:0000313" key="2">
    <source>
        <dbReference type="EMBL" id="AUO15181.1"/>
    </source>
</evidence>
<feature type="region of interest" description="Disordered" evidence="1">
    <location>
        <begin position="1"/>
        <end position="32"/>
    </location>
</feature>
<reference evidence="2" key="2">
    <citation type="journal article" date="2018" name="Genome Announc.">
        <title>First Report of a Complete Genome Sequence of White spot syndrome virus from India.</title>
        <authorList>
            <person name="Vinaya Kumar K."/>
            <person name="Shekhar M.S."/>
            <person name="Otta S.K."/>
            <person name="Karthic K."/>
            <person name="Ashok Kumar J."/>
            <person name="Gopikrishna G."/>
            <person name="Vijayan K.K."/>
        </authorList>
    </citation>
    <scope>NUCLEOTIDE SEQUENCE</scope>
    <source>
        <strain evidence="2">IN_AP4RU</strain>
    </source>
</reference>
<evidence type="ECO:0000256" key="1">
    <source>
        <dbReference type="SAM" id="MobiDB-lite"/>
    </source>
</evidence>
<dbReference type="EMBL" id="MG702567">
    <property type="protein sequence ID" value="AUO15181.1"/>
    <property type="molecule type" value="Genomic_DNA"/>
</dbReference>
<accession>A0A2I6SC95</accession>
<protein>
    <submittedName>
        <fullName evidence="2">WSSV408</fullName>
    </submittedName>
</protein>
<organism evidence="2">
    <name type="scientific">White spot syndrome virus</name>
    <dbReference type="NCBI Taxonomy" id="342409"/>
    <lineage>
        <taxon>Viruses</taxon>
        <taxon>Viruses incertae sedis</taxon>
        <taxon>Naldaviricetes</taxon>
        <taxon>Nimaviridae</taxon>
        <taxon>Whispovirus</taxon>
    </lineage>
</organism>
<feature type="compositionally biased region" description="Basic and acidic residues" evidence="1">
    <location>
        <begin position="1"/>
        <end position="11"/>
    </location>
</feature>
<name>A0A2I6SC95_9VIRU</name>
<sequence>MMKNDEGEKVAQESSSPSSSSTPEQQQQAGHDKETINLIPLSFIKCHAVCQWLGFIFV</sequence>